<evidence type="ECO:0000313" key="2">
    <source>
        <dbReference type="EMBL" id="SPC78428.1"/>
    </source>
</evidence>
<dbReference type="PANTHER" id="PTHR31170:SF25">
    <property type="entry name" value="BNAA09G04570D PROTEIN"/>
    <property type="match status" value="1"/>
</dbReference>
<organism evidence="2">
    <name type="scientific">Fagus sylvatica</name>
    <name type="common">Beechnut</name>
    <dbReference type="NCBI Taxonomy" id="28930"/>
    <lineage>
        <taxon>Eukaryota</taxon>
        <taxon>Viridiplantae</taxon>
        <taxon>Streptophyta</taxon>
        <taxon>Embryophyta</taxon>
        <taxon>Tracheophyta</taxon>
        <taxon>Spermatophyta</taxon>
        <taxon>Magnoliopsida</taxon>
        <taxon>eudicotyledons</taxon>
        <taxon>Gunneridae</taxon>
        <taxon>Pentapetalae</taxon>
        <taxon>rosids</taxon>
        <taxon>fabids</taxon>
        <taxon>Fagales</taxon>
        <taxon>Fagaceae</taxon>
        <taxon>Fagus</taxon>
    </lineage>
</organism>
<dbReference type="PANTHER" id="PTHR31170">
    <property type="entry name" value="BNAC04G53230D PROTEIN"/>
    <property type="match status" value="1"/>
</dbReference>
<protein>
    <submittedName>
        <fullName evidence="2">Uncharacterized protein</fullName>
    </submittedName>
</protein>
<dbReference type="EMBL" id="OIVN01000332">
    <property type="protein sequence ID" value="SPC78428.1"/>
    <property type="molecule type" value="Genomic_DNA"/>
</dbReference>
<dbReference type="AlphaFoldDB" id="A0A2N9EU82"/>
<accession>A0A2N9EU82</accession>
<dbReference type="Pfam" id="PF03140">
    <property type="entry name" value="DUF247"/>
    <property type="match status" value="1"/>
</dbReference>
<name>A0A2N9EU82_FAGSY</name>
<reference evidence="2" key="1">
    <citation type="submission" date="2018-02" db="EMBL/GenBank/DDBJ databases">
        <authorList>
            <person name="Cohen D.B."/>
            <person name="Kent A.D."/>
        </authorList>
    </citation>
    <scope>NUCLEOTIDE SEQUENCE</scope>
</reference>
<feature type="region of interest" description="Disordered" evidence="1">
    <location>
        <begin position="1"/>
        <end position="32"/>
    </location>
</feature>
<dbReference type="InterPro" id="IPR004158">
    <property type="entry name" value="DUF247_pln"/>
</dbReference>
<sequence>MEEVHRRKVVRREAGETSSGTTEEAQKQSISIQTTTLEEKFKTVKEAVENALNESSSSSTTKIQKFVEDSGKSMEDVYNKIKEKIKELRECFNDEVTEKYDDESLAWLLFMDGCAILQYIYCSTNDNFQDSYIEDDGVSFAQQDLFLLENQLPYCLLTLLMNLSNKKKDFETSIETFIKGKVMVGKRQQQIHLLDFLSTSLLDSQRSRVRKPEREQNWKFNFSFQELRAAVAILSRRGWFLVASGYGFLLGEHRCGWFSMGAGGCTSGVGSNGRGFLFYLVEIALEIHHVDWRN</sequence>
<proteinExistence type="predicted"/>
<evidence type="ECO:0000256" key="1">
    <source>
        <dbReference type="SAM" id="MobiDB-lite"/>
    </source>
</evidence>
<feature type="compositionally biased region" description="Basic residues" evidence="1">
    <location>
        <begin position="1"/>
        <end position="10"/>
    </location>
</feature>
<gene>
    <name evidence="2" type="ORF">FSB_LOCUS6310</name>
</gene>